<evidence type="ECO:0008006" key="5">
    <source>
        <dbReference type="Google" id="ProtNLM"/>
    </source>
</evidence>
<evidence type="ECO:0000313" key="3">
    <source>
        <dbReference type="EMBL" id="MCA0131522.1"/>
    </source>
</evidence>
<evidence type="ECO:0000256" key="1">
    <source>
        <dbReference type="SAM" id="Coils"/>
    </source>
</evidence>
<keyword evidence="1" id="KW-0175">Coiled coil</keyword>
<keyword evidence="2" id="KW-0812">Transmembrane</keyword>
<organism evidence="3 4">
    <name type="scientific">Winogradskyella alexanderae</name>
    <dbReference type="NCBI Taxonomy" id="2877123"/>
    <lineage>
        <taxon>Bacteria</taxon>
        <taxon>Pseudomonadati</taxon>
        <taxon>Bacteroidota</taxon>
        <taxon>Flavobacteriia</taxon>
        <taxon>Flavobacteriales</taxon>
        <taxon>Flavobacteriaceae</taxon>
        <taxon>Winogradskyella</taxon>
    </lineage>
</organism>
<evidence type="ECO:0000256" key="2">
    <source>
        <dbReference type="SAM" id="Phobius"/>
    </source>
</evidence>
<feature type="coiled-coil region" evidence="1">
    <location>
        <begin position="83"/>
        <end position="110"/>
    </location>
</feature>
<gene>
    <name evidence="3" type="ORF">LBU54_02920</name>
</gene>
<keyword evidence="4" id="KW-1185">Reference proteome</keyword>
<reference evidence="4" key="1">
    <citation type="submission" date="2023-07" db="EMBL/GenBank/DDBJ databases">
        <authorList>
            <person name="Yue Y."/>
        </authorList>
    </citation>
    <scope>NUCLEOTIDE SEQUENCE [LARGE SCALE GENOMIC DNA]</scope>
    <source>
        <strain evidence="4">D23</strain>
    </source>
</reference>
<keyword evidence="2" id="KW-1133">Transmembrane helix</keyword>
<comment type="caution">
    <text evidence="3">The sequence shown here is derived from an EMBL/GenBank/DDBJ whole genome shotgun (WGS) entry which is preliminary data.</text>
</comment>
<feature type="transmembrane region" description="Helical" evidence="2">
    <location>
        <begin position="9"/>
        <end position="29"/>
    </location>
</feature>
<dbReference type="Proteomes" id="UP001198901">
    <property type="component" value="Unassembled WGS sequence"/>
</dbReference>
<evidence type="ECO:0000313" key="4">
    <source>
        <dbReference type="Proteomes" id="UP001198901"/>
    </source>
</evidence>
<sequence length="245" mass="27986">MQLIDKHKAAIITFLISGIVILLLFTIQLKQKGNLISESYYEIEPEPEKAEKIYEELTDLNQPSTNKAYNEDQEFKEMMRNFKTLASNDFKTTTEQLEEAEDKKELTEETGLNKSVIGNKAFGLNKDETESFKALQDRLNKRLENQKIADEHAKSRSTLTYSLKGRTLGYYKIPRYLCEYGGKIVVSIRVNEDGNVFDAYINGSSNSSNQCLIDHAIDYAKSVQFDTSDRKDQLGTITFLFKGKS</sequence>
<proteinExistence type="predicted"/>
<protein>
    <recommendedName>
        <fullName evidence="5">TonB family protein</fullName>
    </recommendedName>
</protein>
<dbReference type="EMBL" id="JAIUJR010000001">
    <property type="protein sequence ID" value="MCA0131522.1"/>
    <property type="molecule type" value="Genomic_DNA"/>
</dbReference>
<name>A0ABS7XND9_9FLAO</name>
<dbReference type="RefSeq" id="WP_224525551.1">
    <property type="nucleotide sequence ID" value="NZ_JAIUJR010000001.1"/>
</dbReference>
<keyword evidence="2" id="KW-0472">Membrane</keyword>
<accession>A0ABS7XND9</accession>